<feature type="compositionally biased region" description="Polar residues" evidence="9">
    <location>
        <begin position="686"/>
        <end position="697"/>
    </location>
</feature>
<evidence type="ECO:0000259" key="10">
    <source>
        <dbReference type="PROSITE" id="PS51981"/>
    </source>
</evidence>
<dbReference type="SUPFAM" id="SSF52540">
    <property type="entry name" value="P-loop containing nucleoside triphosphate hydrolases"/>
    <property type="match status" value="1"/>
</dbReference>
<dbReference type="Pfam" id="PF20173">
    <property type="entry name" value="ZnF_RZ-type"/>
    <property type="match status" value="1"/>
</dbReference>
<dbReference type="SMART" id="SM00438">
    <property type="entry name" value="ZnF_NFX"/>
    <property type="match status" value="4"/>
</dbReference>
<dbReference type="FunFam" id="3.40.50.300:FF:000742">
    <property type="entry name" value="NFX1-type zinc finger-containing protein 1"/>
    <property type="match status" value="1"/>
</dbReference>
<organism evidence="11 12">
    <name type="scientific">Acropora cervicornis</name>
    <name type="common">Staghorn coral</name>
    <dbReference type="NCBI Taxonomy" id="6130"/>
    <lineage>
        <taxon>Eukaryota</taxon>
        <taxon>Metazoa</taxon>
        <taxon>Cnidaria</taxon>
        <taxon>Anthozoa</taxon>
        <taxon>Hexacorallia</taxon>
        <taxon>Scleractinia</taxon>
        <taxon>Astrocoeniina</taxon>
        <taxon>Acroporidae</taxon>
        <taxon>Acropora</taxon>
    </lineage>
</organism>
<feature type="region of interest" description="Disordered" evidence="9">
    <location>
        <begin position="669"/>
        <end position="697"/>
    </location>
</feature>
<accession>A0AAD9Q5F7</accession>
<dbReference type="Pfam" id="PF13086">
    <property type="entry name" value="AAA_11"/>
    <property type="match status" value="2"/>
</dbReference>
<dbReference type="CDD" id="cd17936">
    <property type="entry name" value="EEXXEc_NFX1"/>
    <property type="match status" value="1"/>
</dbReference>
<dbReference type="CDD" id="cd18808">
    <property type="entry name" value="SF1_C_Upf1"/>
    <property type="match status" value="1"/>
</dbReference>
<comment type="subcellular location">
    <subcellularLocation>
        <location evidence="1">Cytoplasm</location>
    </subcellularLocation>
</comment>
<dbReference type="Pfam" id="PF13087">
    <property type="entry name" value="AAA_12"/>
    <property type="match status" value="1"/>
</dbReference>
<evidence type="ECO:0000256" key="6">
    <source>
        <dbReference type="ARBA" id="ARBA00022833"/>
    </source>
</evidence>
<evidence type="ECO:0000256" key="7">
    <source>
        <dbReference type="ARBA" id="ARBA00022859"/>
    </source>
</evidence>
<reference evidence="11" key="2">
    <citation type="journal article" date="2023" name="Science">
        <title>Genomic signatures of disease resistance in endangered staghorn corals.</title>
        <authorList>
            <person name="Vollmer S.V."/>
            <person name="Selwyn J.D."/>
            <person name="Despard B.A."/>
            <person name="Roesel C.L."/>
        </authorList>
    </citation>
    <scope>NUCLEOTIDE SEQUENCE</scope>
    <source>
        <strain evidence="11">K2</strain>
    </source>
</reference>
<feature type="compositionally biased region" description="Polar residues" evidence="9">
    <location>
        <begin position="34"/>
        <end position="46"/>
    </location>
</feature>
<comment type="caution">
    <text evidence="11">The sequence shown here is derived from an EMBL/GenBank/DDBJ whole genome shotgun (WGS) entry which is preliminary data.</text>
</comment>
<dbReference type="Pfam" id="PF25396">
    <property type="entry name" value="ZNFX1"/>
    <property type="match status" value="1"/>
</dbReference>
<keyword evidence="4" id="KW-0677">Repeat</keyword>
<dbReference type="PANTHER" id="PTHR10887">
    <property type="entry name" value="DNA2/NAM7 HELICASE FAMILY"/>
    <property type="match status" value="1"/>
</dbReference>
<keyword evidence="2" id="KW-0963">Cytoplasm</keyword>
<dbReference type="InterPro" id="IPR041679">
    <property type="entry name" value="DNA2/NAM7-like_C"/>
</dbReference>
<dbReference type="GO" id="GO:0031380">
    <property type="term" value="C:nuclear RNA-directed RNA polymerase complex"/>
    <property type="evidence" value="ECO:0007669"/>
    <property type="project" value="TreeGrafter"/>
</dbReference>
<keyword evidence="3" id="KW-0479">Metal-binding</keyword>
<feature type="domain" description="RZ-type" evidence="10">
    <location>
        <begin position="1713"/>
        <end position="1786"/>
    </location>
</feature>
<evidence type="ECO:0000256" key="5">
    <source>
        <dbReference type="ARBA" id="ARBA00022771"/>
    </source>
</evidence>
<evidence type="ECO:0000313" key="12">
    <source>
        <dbReference type="Proteomes" id="UP001249851"/>
    </source>
</evidence>
<dbReference type="PANTHER" id="PTHR10887:SF341">
    <property type="entry name" value="NFX1-TYPE ZINC FINGER-CONTAINING PROTEIN 1"/>
    <property type="match status" value="1"/>
</dbReference>
<gene>
    <name evidence="11" type="ORF">P5673_023644</name>
</gene>
<sequence>MELSKRGRGRGARNRGRGNSRSTETAPGGFSGGQRHQQQHGNTQTVRVLGYKKLKELQRKDPSETAASLLRYRDGFQNLVNADSIEEDWMKLLIEILGKMCGTAIMPQNMIEAMSVCKGSAFMRNHLPRYIIQLPMIEEEQHTEMSLIVRSLITFFREWLERFPRLCSEIPLDNLYGSLGELNLDRVAEFRAQVDSLIKKRRELVVEERKKAQVEQEPKKKKQLAVEPPPPDDFREMSIYPTEKEIFSEKKPFLRRNKVEKTEKYKDFHDYLDVQFRLLREDFVSPLRDGIREIINNIPDEERSHNLYIYENVEILTTVFTRAGIVHSIHLDMKRLKKVPWEHSKRLLFGSFLCLSKDNFKTMLFATVANRKADDLATGKLHIRFVNGFEDSPQTQEKYVMVESPAYFEAYRPILEQLRKISQDAFPFQEYLVHCNSDVKPPRYLRDEKPGIQVQYDMEKVLEMESSNCSSKISICDPKAWPQAEDVNLNASQLKALRGALTKEFSVIQGPPGTGKTYLGLKIVRALLDNRHVWDSEKKSLMLMVCYTNHALDQFLEGVLKFHQTGIIRVGGRSSSESLQAYNLNEYTTSSGNQRRIKEEMTKCQEAIERAIARLAHSKNSILTVEELRRFAKWNLVKQLRGKENRHETEGNSVVERWLGAKHSNQCHDIDHTMPGDATSPGYSKKTASSGADDTSTIDVDRDADIIQSQRMLGDNNFELIVGMHSATQTRQRSSTLSPGQMKILRGESTLKPLTTGEIANVKNVWGLSGNDRWRLYMSWLRPYQENCKEEISRKIQEYERICKRSREIRDSEELQVLREAVVIGMTTTGAAKYRTIVEDIQPTIVIVEEAAEVLEAHIITSLTKGTQHLILIGDHKQLRPNPTVYNLAREFHLDVSLFERMVNSGMPCHQLNTQHRMRPDIARLMRFIYNDLQDHESVLKRASVRGVKKNIFFINHRKLEDESEINDTLKSHSNQHEAEYIAALCDYFLLQGYKPSQVTVLTLYTGQVLALKKMMPRSRFEGVRITAVDNFQGEENDIILLSLVRSNEKKKIGFISIRNRVCVALSRAREGLYCIGNFAMLSEKSELWNKIVQDMKGRDAFGESLELLCTNHPDRVIHAKDADDFKRAPEGGCTLPCQFRLPCGHVCERVCHPDDADHEFYVCKKKCPTNLCLEHNSKCDRKCHFGEDCAGCPVEVEKIIPSCGHLQRVSCGTPAEMYKCQEKCQEFMPCGHFCPGKCWEVCASFSCQVIVTEEFDCGHETKKPCFELSEVGCRCEEPCRAILDCGHPCVGNCSDCKQGRMHVPCRNDCDRRRVCLHLCKEPCTKNCPPCPEECESRCIHSKCSRTCKELCTPCVEPCMWGCKHKKCTKLCWEICNRDRCNEPCSRKICKFGHPCIGLCGEPCPKLCRICDKDKVTELFFGTEEEEGALFIELQDCGHIFEVTAMDQWMDEDGDDIKLKECPRCKTPIRLSYRYANVVKEKLAEVEEVKKRLIEEEKHFQRRQRELKKEAISLETKYPDIRRIKLVHHMPVSQKETDSSTKRVSSFEVMWQWLRQRKTMAEINTIDNQIRLLKQIYKVRDEVKKDLLRHTSHQSLNATISSQSSIEARYLDAARELDQKLNVLETHLMQFQISSQRLTDIRDEIICVGLLLRIRVVRCEVQKRSIALDFSKEEWLETHGKLLGAGQRLSQEEADDIESSINRIRKECGLEGLTREERVMIANAMNFSKGHWFKCPNGHIYAIGDCGGAMEERKCPDCEATIGGTQHRLHQGNQVIRLSIIFSLQL</sequence>
<dbReference type="GO" id="GO:0008270">
    <property type="term" value="F:zinc ion binding"/>
    <property type="evidence" value="ECO:0007669"/>
    <property type="project" value="UniProtKB-KW"/>
</dbReference>
<reference evidence="11" key="1">
    <citation type="journal article" date="2023" name="G3 (Bethesda)">
        <title>Whole genome assembly and annotation of the endangered Caribbean coral Acropora cervicornis.</title>
        <authorList>
            <person name="Selwyn J.D."/>
            <person name="Vollmer S.V."/>
        </authorList>
    </citation>
    <scope>NUCLEOTIDE SEQUENCE</scope>
    <source>
        <strain evidence="11">K2</strain>
    </source>
</reference>
<feature type="region of interest" description="Disordered" evidence="9">
    <location>
        <begin position="1"/>
        <end position="46"/>
    </location>
</feature>
<dbReference type="InterPro" id="IPR041677">
    <property type="entry name" value="DNA2/NAM7_AAA_11"/>
</dbReference>
<feature type="coiled-coil region" evidence="8">
    <location>
        <begin position="1476"/>
        <end position="1510"/>
    </location>
</feature>
<dbReference type="InterPro" id="IPR046439">
    <property type="entry name" value="ZF_RZ_dom"/>
</dbReference>
<keyword evidence="6" id="KW-0862">Zinc</keyword>
<dbReference type="PROSITE" id="PS51981">
    <property type="entry name" value="ZF_RZ"/>
    <property type="match status" value="1"/>
</dbReference>
<feature type="region of interest" description="Disordered" evidence="9">
    <location>
        <begin position="209"/>
        <end position="233"/>
    </location>
</feature>
<dbReference type="InterPro" id="IPR045055">
    <property type="entry name" value="DNA2/NAM7-like"/>
</dbReference>
<keyword evidence="8" id="KW-0175">Coiled coil</keyword>
<keyword evidence="12" id="KW-1185">Reference proteome</keyword>
<evidence type="ECO:0000256" key="8">
    <source>
        <dbReference type="SAM" id="Coils"/>
    </source>
</evidence>
<dbReference type="GO" id="GO:0031048">
    <property type="term" value="P:regulatory ncRNA-mediated heterochromatin formation"/>
    <property type="evidence" value="ECO:0007669"/>
    <property type="project" value="TreeGrafter"/>
</dbReference>
<dbReference type="Gene3D" id="3.40.50.300">
    <property type="entry name" value="P-loop containing nucleotide triphosphate hydrolases"/>
    <property type="match status" value="3"/>
</dbReference>
<keyword evidence="7" id="KW-0391">Immunity</keyword>
<feature type="compositionally biased region" description="Basic residues" evidence="9">
    <location>
        <begin position="1"/>
        <end position="18"/>
    </location>
</feature>
<evidence type="ECO:0000256" key="9">
    <source>
        <dbReference type="SAM" id="MobiDB-lite"/>
    </source>
</evidence>
<dbReference type="EMBL" id="JARQWQ010000067">
    <property type="protein sequence ID" value="KAK2554691.1"/>
    <property type="molecule type" value="Genomic_DNA"/>
</dbReference>
<protein>
    <submittedName>
        <fullName evidence="11">NFX1-type zinc finger-containing protein 1</fullName>
    </submittedName>
</protein>
<evidence type="ECO:0000256" key="2">
    <source>
        <dbReference type="ARBA" id="ARBA00022490"/>
    </source>
</evidence>
<dbReference type="InterPro" id="IPR057373">
    <property type="entry name" value="ZNFX1"/>
</dbReference>
<name>A0AAD9Q5F7_ACRCE</name>
<dbReference type="InterPro" id="IPR027417">
    <property type="entry name" value="P-loop_NTPase"/>
</dbReference>
<dbReference type="GO" id="GO:0005737">
    <property type="term" value="C:cytoplasm"/>
    <property type="evidence" value="ECO:0007669"/>
    <property type="project" value="UniProtKB-SubCell"/>
</dbReference>
<dbReference type="GO" id="GO:0002376">
    <property type="term" value="P:immune system process"/>
    <property type="evidence" value="ECO:0007669"/>
    <property type="project" value="UniProtKB-KW"/>
</dbReference>
<dbReference type="GO" id="GO:0004386">
    <property type="term" value="F:helicase activity"/>
    <property type="evidence" value="ECO:0007669"/>
    <property type="project" value="InterPro"/>
</dbReference>
<feature type="compositionally biased region" description="Basic and acidic residues" evidence="9">
    <location>
        <begin position="209"/>
        <end position="218"/>
    </location>
</feature>
<dbReference type="InterPro" id="IPR047187">
    <property type="entry name" value="SF1_C_Upf1"/>
</dbReference>
<proteinExistence type="predicted"/>
<dbReference type="Proteomes" id="UP001249851">
    <property type="component" value="Unassembled WGS sequence"/>
</dbReference>
<evidence type="ECO:0000256" key="1">
    <source>
        <dbReference type="ARBA" id="ARBA00004496"/>
    </source>
</evidence>
<evidence type="ECO:0000256" key="3">
    <source>
        <dbReference type="ARBA" id="ARBA00022723"/>
    </source>
</evidence>
<keyword evidence="5" id="KW-0863">Zinc-finger</keyword>
<dbReference type="InterPro" id="IPR000967">
    <property type="entry name" value="Znf_NFX1"/>
</dbReference>
<evidence type="ECO:0000313" key="11">
    <source>
        <dbReference type="EMBL" id="KAK2554691.1"/>
    </source>
</evidence>
<evidence type="ECO:0000256" key="4">
    <source>
        <dbReference type="ARBA" id="ARBA00022737"/>
    </source>
</evidence>